<comment type="caution">
    <text evidence="1">The sequence shown here is derived from an EMBL/GenBank/DDBJ whole genome shotgun (WGS) entry which is preliminary data.</text>
</comment>
<dbReference type="EMBL" id="ACKP02000056">
    <property type="protein sequence ID" value="EEX75949.1"/>
    <property type="molecule type" value="Genomic_DNA"/>
</dbReference>
<evidence type="ECO:0000313" key="2">
    <source>
        <dbReference type="Proteomes" id="UP000003505"/>
    </source>
</evidence>
<accession>C9LYW6</accession>
<name>C9LYW6_SELS3</name>
<organism evidence="1 2">
    <name type="scientific">Selenomonas sputigena (strain ATCC 35185 / DSM 20758 / CCUG 44933 / VPI D19B-28)</name>
    <dbReference type="NCBI Taxonomy" id="546271"/>
    <lineage>
        <taxon>Bacteria</taxon>
        <taxon>Bacillati</taxon>
        <taxon>Bacillota</taxon>
        <taxon>Negativicutes</taxon>
        <taxon>Selenomonadales</taxon>
        <taxon>Selenomonadaceae</taxon>
        <taxon>Selenomonas</taxon>
    </lineage>
</organism>
<dbReference type="AntiFam" id="ANF00272">
    <property type="entry name" value="Translation of CRISPR region"/>
</dbReference>
<dbReference type="Proteomes" id="UP000003505">
    <property type="component" value="Unassembled WGS sequence"/>
</dbReference>
<sequence length="49" mass="5131">MGGVALISIHAPAWGATRTAEIAREMTAISIHAPAWGATLEVQIQDMEG</sequence>
<reference evidence="1 2" key="1">
    <citation type="submission" date="2009-09" db="EMBL/GenBank/DDBJ databases">
        <authorList>
            <person name="Weinstock G."/>
            <person name="Sodergren E."/>
            <person name="Clifton S."/>
            <person name="Fulton L."/>
            <person name="Fulton B."/>
            <person name="Courtney L."/>
            <person name="Fronick C."/>
            <person name="Harrison M."/>
            <person name="Strong C."/>
            <person name="Farmer C."/>
            <person name="Delahaunty K."/>
            <person name="Markovic C."/>
            <person name="Hall O."/>
            <person name="Minx P."/>
            <person name="Tomlinson C."/>
            <person name="Mitreva M."/>
            <person name="Nelson J."/>
            <person name="Hou S."/>
            <person name="Wollam A."/>
            <person name="Pepin K.H."/>
            <person name="Johnson M."/>
            <person name="Bhonagiri V."/>
            <person name="Nash W.E."/>
            <person name="Warren W."/>
            <person name="Chinwalla A."/>
            <person name="Mardis E.R."/>
            <person name="Wilson R.K."/>
        </authorList>
    </citation>
    <scope>NUCLEOTIDE SEQUENCE [LARGE SCALE GENOMIC DNA]</scope>
    <source>
        <strain evidence="2">ATCC 35185 / DSM 20758 / VPI D19B-28</strain>
    </source>
</reference>
<proteinExistence type="predicted"/>
<dbReference type="AlphaFoldDB" id="C9LYW6"/>
<protein>
    <submittedName>
        <fullName evidence="1">Uncharacterized protein</fullName>
    </submittedName>
</protein>
<gene>
    <name evidence="1" type="ORF">SELSPUOL_02677</name>
</gene>
<evidence type="ECO:0000313" key="1">
    <source>
        <dbReference type="EMBL" id="EEX75949.1"/>
    </source>
</evidence>